<dbReference type="PROSITE" id="PS50022">
    <property type="entry name" value="FA58C_3"/>
    <property type="match status" value="1"/>
</dbReference>
<reference evidence="3" key="1">
    <citation type="submission" date="2023-08" db="EMBL/GenBank/DDBJ databases">
        <authorList>
            <person name="Chen Y."/>
            <person name="Shah S."/>
            <person name="Dougan E. K."/>
            <person name="Thang M."/>
            <person name="Chan C."/>
        </authorList>
    </citation>
    <scope>NUCLEOTIDE SEQUENCE</scope>
</reference>
<proteinExistence type="predicted"/>
<keyword evidence="1" id="KW-0812">Transmembrane</keyword>
<dbReference type="Gene3D" id="2.60.120.260">
    <property type="entry name" value="Galactose-binding domain-like"/>
    <property type="match status" value="1"/>
</dbReference>
<feature type="domain" description="F5/8 type C" evidence="2">
    <location>
        <begin position="143"/>
        <end position="243"/>
    </location>
</feature>
<name>A0AA36JKJ9_9DINO</name>
<protein>
    <recommendedName>
        <fullName evidence="2">F5/8 type C domain-containing protein</fullName>
    </recommendedName>
</protein>
<evidence type="ECO:0000313" key="4">
    <source>
        <dbReference type="Proteomes" id="UP001178507"/>
    </source>
</evidence>
<dbReference type="Pfam" id="PF00754">
    <property type="entry name" value="F5_F8_type_C"/>
    <property type="match status" value="1"/>
</dbReference>
<dbReference type="AlphaFoldDB" id="A0AA36JKJ9"/>
<keyword evidence="1" id="KW-1133">Transmembrane helix</keyword>
<comment type="caution">
    <text evidence="3">The sequence shown here is derived from an EMBL/GenBank/DDBJ whole genome shotgun (WGS) entry which is preliminary data.</text>
</comment>
<gene>
    <name evidence="3" type="ORF">EVOR1521_LOCUS29508</name>
</gene>
<sequence>MEDGASLPLALHQLERAIDDEADPSVLRAVRQRLMERLTARINELEEFSVTLLRPSGDSRTLSGCLPDDLLEALREKAAREFGIPRDAIVLCRGSRQFAVKELRMSLADVGVGRGTELTCFRDAGCRTYWRLQIVEEVCEWEALIYNVELYDQFNTLIPFAGIESIACNGERNGRIARNAFDGRSDTFWETLFGSEKVGTWVTCKLREAAAIRRIRVKQGNAGNAIRAFEVLCSEDGQDWVSVWTARDMGPHWSASSAPQAGLCGLWCAEYAAVNTTFAASTRWHDSGIAPQAPGWQLIRGTIEAALGLAAFALVVALLLPLSLLLTVLEALRACLRLDAKPKAPLEEGRVTLVLPGTCSYVFWQLGMIQYLCEHFDTRSAKLAGVSSGTVGAVMLLQLEEVAAAADSDSAGVAAAVRQRAHQIFGIIESKAAQNMASPTAFVGRLGTLMDILAAELLSEGDYSALSSRMRIGVRRLATGFVPAMVPDVITSFSSREELLESVMASCNVWLVVRFKPWRYVPSLRAFCNDGVNPFSFHCFFEYLYDLRSEMRGVIAANHRHGGAWAKLYTVWNYQVLLSPADRHLWISPTVGGRLDIRNMVRFSGWFMGHQWQQGYIHARDLDAQGYWRDLPRRPGM</sequence>
<feature type="transmembrane region" description="Helical" evidence="1">
    <location>
        <begin position="307"/>
        <end position="332"/>
    </location>
</feature>
<dbReference type="SUPFAM" id="SSF49785">
    <property type="entry name" value="Galactose-binding domain-like"/>
    <property type="match status" value="1"/>
</dbReference>
<accession>A0AA36JKJ9</accession>
<dbReference type="EMBL" id="CAUJNA010003696">
    <property type="protein sequence ID" value="CAJ1407927.1"/>
    <property type="molecule type" value="Genomic_DNA"/>
</dbReference>
<dbReference type="Proteomes" id="UP001178507">
    <property type="component" value="Unassembled WGS sequence"/>
</dbReference>
<keyword evidence="4" id="KW-1185">Reference proteome</keyword>
<organism evidence="3 4">
    <name type="scientific">Effrenium voratum</name>
    <dbReference type="NCBI Taxonomy" id="2562239"/>
    <lineage>
        <taxon>Eukaryota</taxon>
        <taxon>Sar</taxon>
        <taxon>Alveolata</taxon>
        <taxon>Dinophyceae</taxon>
        <taxon>Suessiales</taxon>
        <taxon>Symbiodiniaceae</taxon>
        <taxon>Effrenium</taxon>
    </lineage>
</organism>
<dbReference type="InterPro" id="IPR008979">
    <property type="entry name" value="Galactose-bd-like_sf"/>
</dbReference>
<dbReference type="InterPro" id="IPR000421">
    <property type="entry name" value="FA58C"/>
</dbReference>
<evidence type="ECO:0000256" key="1">
    <source>
        <dbReference type="SAM" id="Phobius"/>
    </source>
</evidence>
<evidence type="ECO:0000313" key="3">
    <source>
        <dbReference type="EMBL" id="CAJ1407927.1"/>
    </source>
</evidence>
<evidence type="ECO:0000259" key="2">
    <source>
        <dbReference type="PROSITE" id="PS50022"/>
    </source>
</evidence>
<keyword evidence="1" id="KW-0472">Membrane</keyword>